<name>F0Z6H4_DICPU</name>
<dbReference type="SMART" id="SM00343">
    <property type="entry name" value="ZnF_C2HC"/>
    <property type="match status" value="1"/>
</dbReference>
<reference evidence="5" key="1">
    <citation type="journal article" date="2011" name="Genome Biol.">
        <title>Comparative genomics of the social amoebae Dictyostelium discoideum and Dictyostelium purpureum.</title>
        <authorList>
            <consortium name="US DOE Joint Genome Institute (JGI-PGF)"/>
            <person name="Sucgang R."/>
            <person name="Kuo A."/>
            <person name="Tian X."/>
            <person name="Salerno W."/>
            <person name="Parikh A."/>
            <person name="Feasley C.L."/>
            <person name="Dalin E."/>
            <person name="Tu H."/>
            <person name="Huang E."/>
            <person name="Barry K."/>
            <person name="Lindquist E."/>
            <person name="Shapiro H."/>
            <person name="Bruce D."/>
            <person name="Schmutz J."/>
            <person name="Salamov A."/>
            <person name="Fey P."/>
            <person name="Gaudet P."/>
            <person name="Anjard C."/>
            <person name="Babu M.M."/>
            <person name="Basu S."/>
            <person name="Bushmanova Y."/>
            <person name="van der Wel H."/>
            <person name="Katoh-Kurasawa M."/>
            <person name="Dinh C."/>
            <person name="Coutinho P.M."/>
            <person name="Saito T."/>
            <person name="Elias M."/>
            <person name="Schaap P."/>
            <person name="Kay R.R."/>
            <person name="Henrissat B."/>
            <person name="Eichinger L."/>
            <person name="Rivero F."/>
            <person name="Putnam N.H."/>
            <person name="West C.M."/>
            <person name="Loomis W.F."/>
            <person name="Chisholm R.L."/>
            <person name="Shaulsky G."/>
            <person name="Strassmann J.E."/>
            <person name="Queller D.C."/>
            <person name="Kuspa A."/>
            <person name="Grigoriev I.V."/>
        </authorList>
    </citation>
    <scope>NUCLEOTIDE SEQUENCE [LARGE SCALE GENOMIC DNA]</scope>
    <source>
        <strain evidence="5">QSDP1</strain>
    </source>
</reference>
<keyword evidence="1" id="KW-0862">Zinc</keyword>
<dbReference type="RefSeq" id="XP_003283039.1">
    <property type="nucleotide sequence ID" value="XM_003282991.1"/>
</dbReference>
<keyword evidence="5" id="KW-1185">Reference proteome</keyword>
<dbReference type="EMBL" id="GL870942">
    <property type="protein sequence ID" value="EGC40492.1"/>
    <property type="molecule type" value="Genomic_DNA"/>
</dbReference>
<dbReference type="VEuPathDB" id="AmoebaDB:DICPUDRAFT_146637"/>
<dbReference type="InParanoid" id="F0Z6H4"/>
<dbReference type="PROSITE" id="PS50158">
    <property type="entry name" value="ZF_CCHC"/>
    <property type="match status" value="1"/>
</dbReference>
<proteinExistence type="predicted"/>
<keyword evidence="1" id="KW-0479">Metal-binding</keyword>
<evidence type="ECO:0000256" key="1">
    <source>
        <dbReference type="PROSITE-ProRule" id="PRU00047"/>
    </source>
</evidence>
<keyword evidence="1" id="KW-0863">Zinc-finger</keyword>
<dbReference type="GO" id="GO:0003676">
    <property type="term" value="F:nucleic acid binding"/>
    <property type="evidence" value="ECO:0007669"/>
    <property type="project" value="InterPro"/>
</dbReference>
<dbReference type="Proteomes" id="UP000001064">
    <property type="component" value="Unassembled WGS sequence"/>
</dbReference>
<gene>
    <name evidence="4" type="ORF">DICPUDRAFT_146637</name>
</gene>
<dbReference type="GO" id="GO:0008270">
    <property type="term" value="F:zinc ion binding"/>
    <property type="evidence" value="ECO:0007669"/>
    <property type="project" value="UniProtKB-KW"/>
</dbReference>
<evidence type="ECO:0000313" key="4">
    <source>
        <dbReference type="EMBL" id="EGC40492.1"/>
    </source>
</evidence>
<protein>
    <recommendedName>
        <fullName evidence="3">CCHC-type domain-containing protein</fullName>
    </recommendedName>
</protein>
<sequence>MEREDTEPEWSEMCRIIRRKDDEVERREVVTSKLEKAKSGVNDEGKGYDNLIRPLRDSLVLFREQTIYQKAIFICNYLSLGIGIEFNEKINKSYGKGEIEETDIDEWFSVLERIVESFKKKAEFIRKRAPKQFKSSQSESATETKEFKKSERHKCFNCQEEGHRSAQCPKGKGGKPQ</sequence>
<evidence type="ECO:0000259" key="3">
    <source>
        <dbReference type="PROSITE" id="PS50158"/>
    </source>
</evidence>
<accession>F0Z6H4</accession>
<feature type="domain" description="CCHC-type" evidence="3">
    <location>
        <begin position="154"/>
        <end position="170"/>
    </location>
</feature>
<dbReference type="SUPFAM" id="SSF57756">
    <property type="entry name" value="Retrovirus zinc finger-like domains"/>
    <property type="match status" value="1"/>
</dbReference>
<feature type="region of interest" description="Disordered" evidence="2">
    <location>
        <begin position="132"/>
        <end position="152"/>
    </location>
</feature>
<organism evidence="4 5">
    <name type="scientific">Dictyostelium purpureum</name>
    <name type="common">Slime mold</name>
    <dbReference type="NCBI Taxonomy" id="5786"/>
    <lineage>
        <taxon>Eukaryota</taxon>
        <taxon>Amoebozoa</taxon>
        <taxon>Evosea</taxon>
        <taxon>Eumycetozoa</taxon>
        <taxon>Dictyostelia</taxon>
        <taxon>Dictyosteliales</taxon>
        <taxon>Dictyosteliaceae</taxon>
        <taxon>Dictyostelium</taxon>
    </lineage>
</organism>
<dbReference type="InterPro" id="IPR001878">
    <property type="entry name" value="Znf_CCHC"/>
</dbReference>
<dbReference type="AlphaFoldDB" id="F0Z6H4"/>
<dbReference type="Pfam" id="PF00098">
    <property type="entry name" value="zf-CCHC"/>
    <property type="match status" value="1"/>
</dbReference>
<dbReference type="KEGG" id="dpp:DICPUDRAFT_146637"/>
<evidence type="ECO:0000256" key="2">
    <source>
        <dbReference type="SAM" id="MobiDB-lite"/>
    </source>
</evidence>
<dbReference type="GeneID" id="10503422"/>
<dbReference type="InterPro" id="IPR036875">
    <property type="entry name" value="Znf_CCHC_sf"/>
</dbReference>
<dbReference type="Gene3D" id="4.10.60.10">
    <property type="entry name" value="Zinc finger, CCHC-type"/>
    <property type="match status" value="1"/>
</dbReference>
<evidence type="ECO:0000313" key="5">
    <source>
        <dbReference type="Proteomes" id="UP000001064"/>
    </source>
</evidence>